<evidence type="ECO:0000313" key="2">
    <source>
        <dbReference type="Proteomes" id="UP001055811"/>
    </source>
</evidence>
<evidence type="ECO:0000313" key="1">
    <source>
        <dbReference type="EMBL" id="KAI3753944.1"/>
    </source>
</evidence>
<sequence length="88" mass="9701">MSVNPTWFNLFLLIKVNNAKLYWMRMGSEAERCGLVSLNQISCCCIFYENALGPKTKISDLVSAFVLISVGKHIEVAAPGCAQFVKAT</sequence>
<accession>A0ACB9E4R6</accession>
<proteinExistence type="predicted"/>
<organism evidence="1 2">
    <name type="scientific">Cichorium intybus</name>
    <name type="common">Chicory</name>
    <dbReference type="NCBI Taxonomy" id="13427"/>
    <lineage>
        <taxon>Eukaryota</taxon>
        <taxon>Viridiplantae</taxon>
        <taxon>Streptophyta</taxon>
        <taxon>Embryophyta</taxon>
        <taxon>Tracheophyta</taxon>
        <taxon>Spermatophyta</taxon>
        <taxon>Magnoliopsida</taxon>
        <taxon>eudicotyledons</taxon>
        <taxon>Gunneridae</taxon>
        <taxon>Pentapetalae</taxon>
        <taxon>asterids</taxon>
        <taxon>campanulids</taxon>
        <taxon>Asterales</taxon>
        <taxon>Asteraceae</taxon>
        <taxon>Cichorioideae</taxon>
        <taxon>Cichorieae</taxon>
        <taxon>Cichoriinae</taxon>
        <taxon>Cichorium</taxon>
    </lineage>
</organism>
<reference evidence="1 2" key="2">
    <citation type="journal article" date="2022" name="Mol. Ecol. Resour.">
        <title>The genomes of chicory, endive, great burdock and yacon provide insights into Asteraceae paleo-polyploidization history and plant inulin production.</title>
        <authorList>
            <person name="Fan W."/>
            <person name="Wang S."/>
            <person name="Wang H."/>
            <person name="Wang A."/>
            <person name="Jiang F."/>
            <person name="Liu H."/>
            <person name="Zhao H."/>
            <person name="Xu D."/>
            <person name="Zhang Y."/>
        </authorList>
    </citation>
    <scope>NUCLEOTIDE SEQUENCE [LARGE SCALE GENOMIC DNA]</scope>
    <source>
        <strain evidence="2">cv. Punajuju</strain>
        <tissue evidence="1">Leaves</tissue>
    </source>
</reference>
<gene>
    <name evidence="1" type="ORF">L2E82_26009</name>
</gene>
<dbReference type="EMBL" id="CM042012">
    <property type="protein sequence ID" value="KAI3753944.1"/>
    <property type="molecule type" value="Genomic_DNA"/>
</dbReference>
<name>A0ACB9E4R6_CICIN</name>
<dbReference type="Proteomes" id="UP001055811">
    <property type="component" value="Linkage Group LG04"/>
</dbReference>
<keyword evidence="2" id="KW-1185">Reference proteome</keyword>
<reference evidence="2" key="1">
    <citation type="journal article" date="2022" name="Mol. Ecol. Resour.">
        <title>The genomes of chicory, endive, great burdock and yacon provide insights into Asteraceae palaeo-polyploidization history and plant inulin production.</title>
        <authorList>
            <person name="Fan W."/>
            <person name="Wang S."/>
            <person name="Wang H."/>
            <person name="Wang A."/>
            <person name="Jiang F."/>
            <person name="Liu H."/>
            <person name="Zhao H."/>
            <person name="Xu D."/>
            <person name="Zhang Y."/>
        </authorList>
    </citation>
    <scope>NUCLEOTIDE SEQUENCE [LARGE SCALE GENOMIC DNA]</scope>
    <source>
        <strain evidence="2">cv. Punajuju</strain>
    </source>
</reference>
<protein>
    <submittedName>
        <fullName evidence="1">Uncharacterized protein</fullName>
    </submittedName>
</protein>
<comment type="caution">
    <text evidence="1">The sequence shown here is derived from an EMBL/GenBank/DDBJ whole genome shotgun (WGS) entry which is preliminary data.</text>
</comment>